<protein>
    <submittedName>
        <fullName evidence="1">Uncharacterized protein</fullName>
    </submittedName>
</protein>
<comment type="caution">
    <text evidence="1">The sequence shown here is derived from an EMBL/GenBank/DDBJ whole genome shotgun (WGS) entry which is preliminary data.</text>
</comment>
<proteinExistence type="predicted"/>
<evidence type="ECO:0000313" key="1">
    <source>
        <dbReference type="EMBL" id="KAI5680717.1"/>
    </source>
</evidence>
<organism evidence="1 2">
    <name type="scientific">Catharanthus roseus</name>
    <name type="common">Madagascar periwinkle</name>
    <name type="synonym">Vinca rosea</name>
    <dbReference type="NCBI Taxonomy" id="4058"/>
    <lineage>
        <taxon>Eukaryota</taxon>
        <taxon>Viridiplantae</taxon>
        <taxon>Streptophyta</taxon>
        <taxon>Embryophyta</taxon>
        <taxon>Tracheophyta</taxon>
        <taxon>Spermatophyta</taxon>
        <taxon>Magnoliopsida</taxon>
        <taxon>eudicotyledons</taxon>
        <taxon>Gunneridae</taxon>
        <taxon>Pentapetalae</taxon>
        <taxon>asterids</taxon>
        <taxon>lamiids</taxon>
        <taxon>Gentianales</taxon>
        <taxon>Apocynaceae</taxon>
        <taxon>Rauvolfioideae</taxon>
        <taxon>Vinceae</taxon>
        <taxon>Catharanthinae</taxon>
        <taxon>Catharanthus</taxon>
    </lineage>
</organism>
<keyword evidence="2" id="KW-1185">Reference proteome</keyword>
<sequence length="856" mass="95575">MEDLAELRKAIERVELVDGHAHNIVALDSTVPFLSCFSEATGEEALSYAPHTINFKRSLREIAELYGCEKSFDAVQEFRQSRGLEAITAMCFKAARISTVLIDGGLELDKKFDNSWLEKFVPFVGIILRVERLAERILDEVKCFYSAYLVPGFLTLHPEVGDYFCTRNSINYSCSVAKVLGFKSIAAYRSGLEINTKVTKEEAEKGLNNVLQGEFKINWFTLQMSENCLFFGDKDLDLRLSNPLHLRNVLEDKRFSKSRIVLLHASYPFSREASYLASVYPQVYLDFGLAIPKLSFYGMISSLKELLDLAPIKKVMFSTDGCTFPETFYLGWFRKYIFLKCYFPKALEAGAKKAREVVFNVLQDTCTAGDLSVQEAITAAVDMFAGNAKEFYKLNVVEKPFNSKNFASPNSLTEEKHVSKEDLKLVRVIWVDTSGQHRCRVIPHKRFNDVVKKHGVGLTCACMGMTSAVDGPADGTNLSGVGEIRLIPDLSTRCKIPWVEQQEMVLADMHVTPGEAWEYCPREALRRVAKVLKDEFNLVMNAGFENEFFILKNVGREGNEEWVPFDKTLYCSASAVDAAFPVLNEAILALKSLNITVEQVHAESGNGQFEIVLGYTICTNAADDLVYAREVIRAIARKHGLLATFVPKYSLDEIGSGSHVHLSLSKNGENVFMPRSQSTEHGISKIGEEFMAGVLNHLPSILAFTAPVPNSYDRLQPNTWSGAYLCWGKENKEAPIRTASTPGVPDGAVSNFEIKVCDGCANPYLALASIVAAGIDGLRRHLRLPKPVDENPDNLKGEVQRLPCSLSESLEALEKDTLMSDLIGENLLTAVKGVRKAEIKYYAKNKDAYKNLIYRY</sequence>
<evidence type="ECO:0000313" key="2">
    <source>
        <dbReference type="Proteomes" id="UP001060085"/>
    </source>
</evidence>
<dbReference type="Proteomes" id="UP001060085">
    <property type="component" value="Linkage Group LG01"/>
</dbReference>
<dbReference type="EMBL" id="CM044701">
    <property type="protein sequence ID" value="KAI5680717.1"/>
    <property type="molecule type" value="Genomic_DNA"/>
</dbReference>
<reference evidence="2" key="1">
    <citation type="journal article" date="2023" name="Nat. Plants">
        <title>Single-cell RNA sequencing provides a high-resolution roadmap for understanding the multicellular compartmentation of specialized metabolism.</title>
        <authorList>
            <person name="Sun S."/>
            <person name="Shen X."/>
            <person name="Li Y."/>
            <person name="Li Y."/>
            <person name="Wang S."/>
            <person name="Li R."/>
            <person name="Zhang H."/>
            <person name="Shen G."/>
            <person name="Guo B."/>
            <person name="Wei J."/>
            <person name="Xu J."/>
            <person name="St-Pierre B."/>
            <person name="Chen S."/>
            <person name="Sun C."/>
        </authorList>
    </citation>
    <scope>NUCLEOTIDE SEQUENCE [LARGE SCALE GENOMIC DNA]</scope>
</reference>
<accession>A0ACC0C778</accession>
<name>A0ACC0C778_CATRO</name>
<gene>
    <name evidence="1" type="ORF">M9H77_01944</name>
</gene>